<feature type="domain" description="PurM-like N-terminal" evidence="8">
    <location>
        <begin position="42"/>
        <end position="153"/>
    </location>
</feature>
<dbReference type="SUPFAM" id="SSF55326">
    <property type="entry name" value="PurM N-terminal domain-like"/>
    <property type="match status" value="1"/>
</dbReference>
<dbReference type="NCBIfam" id="TIGR00878">
    <property type="entry name" value="purM"/>
    <property type="match status" value="1"/>
</dbReference>
<keyword evidence="7" id="KW-0067">ATP-binding</keyword>
<evidence type="ECO:0000313" key="11">
    <source>
        <dbReference type="EMBL" id="GGT86201.1"/>
    </source>
</evidence>
<evidence type="ECO:0000256" key="7">
    <source>
        <dbReference type="ARBA" id="ARBA00022840"/>
    </source>
</evidence>
<proteinExistence type="predicted"/>
<dbReference type="InterPro" id="IPR036921">
    <property type="entry name" value="PurM-like_N_sf"/>
</dbReference>
<evidence type="ECO:0000313" key="10">
    <source>
        <dbReference type="EMBL" id="BBD71743.1"/>
    </source>
</evidence>
<dbReference type="FunFam" id="3.30.1330.10:FF:000020">
    <property type="entry name" value="Phosphoribosylformylglycinamidine cyclo-ligase"/>
    <property type="match status" value="1"/>
</dbReference>
<dbReference type="AlphaFoldDB" id="A0A348B0P1"/>
<dbReference type="GO" id="GO:0004641">
    <property type="term" value="F:phosphoribosylformylglycinamidine cyclo-ligase activity"/>
    <property type="evidence" value="ECO:0007669"/>
    <property type="project" value="UniProtKB-EC"/>
</dbReference>
<evidence type="ECO:0000259" key="8">
    <source>
        <dbReference type="Pfam" id="PF00586"/>
    </source>
</evidence>
<evidence type="ECO:0000256" key="2">
    <source>
        <dbReference type="ARBA" id="ARBA00013047"/>
    </source>
</evidence>
<dbReference type="UniPathway" id="UPA00074">
    <property type="reaction ID" value="UER00129"/>
</dbReference>
<dbReference type="InterPro" id="IPR016188">
    <property type="entry name" value="PurM-like_N"/>
</dbReference>
<dbReference type="EMBL" id="AP018553">
    <property type="protein sequence ID" value="BBD71743.1"/>
    <property type="molecule type" value="Genomic_DNA"/>
</dbReference>
<dbReference type="GO" id="GO:0006189">
    <property type="term" value="P:'de novo' IMP biosynthetic process"/>
    <property type="evidence" value="ECO:0007669"/>
    <property type="project" value="UniProtKB-UniPathway"/>
</dbReference>
<evidence type="ECO:0000313" key="12">
    <source>
        <dbReference type="Proteomes" id="UP000276741"/>
    </source>
</evidence>
<dbReference type="OrthoDB" id="6605at2157"/>
<evidence type="ECO:0000259" key="9">
    <source>
        <dbReference type="Pfam" id="PF02769"/>
    </source>
</evidence>
<keyword evidence="6" id="KW-0658">Purine biosynthesis</keyword>
<reference evidence="11" key="4">
    <citation type="submission" date="2020-09" db="EMBL/GenBank/DDBJ databases">
        <authorList>
            <person name="Sun Q."/>
            <person name="Ohkuma M."/>
        </authorList>
    </citation>
    <scope>NUCLEOTIDE SEQUENCE</scope>
    <source>
        <strain evidence="11">JCM 31740</strain>
    </source>
</reference>
<accession>A0A348B0P1</accession>
<dbReference type="InterPro" id="IPR004733">
    <property type="entry name" value="PurM_cligase"/>
</dbReference>
<keyword evidence="4 10" id="KW-0436">Ligase</keyword>
<dbReference type="InterPro" id="IPR010918">
    <property type="entry name" value="PurM-like_C_dom"/>
</dbReference>
<evidence type="ECO:0000256" key="5">
    <source>
        <dbReference type="ARBA" id="ARBA00022741"/>
    </source>
</evidence>
<dbReference type="Proteomes" id="UP000616143">
    <property type="component" value="Unassembled WGS sequence"/>
</dbReference>
<dbReference type="PANTHER" id="PTHR10520:SF12">
    <property type="entry name" value="TRIFUNCTIONAL PURINE BIOSYNTHETIC PROTEIN ADENOSINE-3"/>
    <property type="match status" value="1"/>
</dbReference>
<name>A0A348B0P1_9CREN</name>
<evidence type="ECO:0000256" key="1">
    <source>
        <dbReference type="ARBA" id="ARBA00004686"/>
    </source>
</evidence>
<comment type="pathway">
    <text evidence="1">Purine metabolism; IMP biosynthesis via de novo pathway; 5-amino-1-(5-phospho-D-ribosyl)imidazole from N(2)-formyl-N(1)-(5-phospho-D-ribosyl)glycinamide: step 2/2.</text>
</comment>
<keyword evidence="5" id="KW-0547">Nucleotide-binding</keyword>
<dbReference type="Proteomes" id="UP000276741">
    <property type="component" value="Chromosome"/>
</dbReference>
<dbReference type="GO" id="GO:0004637">
    <property type="term" value="F:phosphoribosylamine-glycine ligase activity"/>
    <property type="evidence" value="ECO:0007669"/>
    <property type="project" value="TreeGrafter"/>
</dbReference>
<organism evidence="10 12">
    <name type="scientific">Sulfodiicoccus acidiphilus</name>
    <dbReference type="NCBI Taxonomy" id="1670455"/>
    <lineage>
        <taxon>Archaea</taxon>
        <taxon>Thermoproteota</taxon>
        <taxon>Thermoprotei</taxon>
        <taxon>Sulfolobales</taxon>
        <taxon>Sulfolobaceae</taxon>
        <taxon>Sulfodiicoccus</taxon>
    </lineage>
</organism>
<dbReference type="GeneID" id="38665624"/>
<dbReference type="InterPro" id="IPR036676">
    <property type="entry name" value="PurM-like_C_sf"/>
</dbReference>
<feature type="domain" description="PurM-like C-terminal" evidence="9">
    <location>
        <begin position="165"/>
        <end position="311"/>
    </location>
</feature>
<dbReference type="Pfam" id="PF02769">
    <property type="entry name" value="AIRS_C"/>
    <property type="match status" value="1"/>
</dbReference>
<dbReference type="GO" id="GO:0005829">
    <property type="term" value="C:cytosol"/>
    <property type="evidence" value="ECO:0007669"/>
    <property type="project" value="TreeGrafter"/>
</dbReference>
<dbReference type="RefSeq" id="WP_126449073.1">
    <property type="nucleotide sequence ID" value="NZ_AP018553.1"/>
</dbReference>
<keyword evidence="12" id="KW-1185">Reference proteome</keyword>
<keyword evidence="3" id="KW-0963">Cytoplasm</keyword>
<dbReference type="Pfam" id="PF00586">
    <property type="entry name" value="AIRS"/>
    <property type="match status" value="1"/>
</dbReference>
<dbReference type="Gene3D" id="3.30.1330.10">
    <property type="entry name" value="PurM-like, N-terminal domain"/>
    <property type="match status" value="1"/>
</dbReference>
<dbReference type="PANTHER" id="PTHR10520">
    <property type="entry name" value="TRIFUNCTIONAL PURINE BIOSYNTHETIC PROTEIN ADENOSINE-3-RELATED"/>
    <property type="match status" value="1"/>
</dbReference>
<dbReference type="Gene3D" id="3.90.650.10">
    <property type="entry name" value="PurM-like C-terminal domain"/>
    <property type="match status" value="1"/>
</dbReference>
<dbReference type="EC" id="6.3.3.1" evidence="2"/>
<reference evidence="11" key="1">
    <citation type="journal article" date="2014" name="Int. J. Syst. Evol. Microbiol.">
        <title>Complete genome sequence of Corynebacterium casei LMG S-19264T (=DSM 44701T), isolated from a smear-ripened cheese.</title>
        <authorList>
            <consortium name="US DOE Joint Genome Institute (JGI-PGF)"/>
            <person name="Walter F."/>
            <person name="Albersmeier A."/>
            <person name="Kalinowski J."/>
            <person name="Ruckert C."/>
        </authorList>
    </citation>
    <scope>NUCLEOTIDE SEQUENCE</scope>
    <source>
        <strain evidence="11">JCM 31740</strain>
    </source>
</reference>
<dbReference type="GO" id="GO:0046084">
    <property type="term" value="P:adenine biosynthetic process"/>
    <property type="evidence" value="ECO:0007669"/>
    <property type="project" value="TreeGrafter"/>
</dbReference>
<evidence type="ECO:0000256" key="3">
    <source>
        <dbReference type="ARBA" id="ARBA00022490"/>
    </source>
</evidence>
<dbReference type="GO" id="GO:0005524">
    <property type="term" value="F:ATP binding"/>
    <property type="evidence" value="ECO:0007669"/>
    <property type="project" value="UniProtKB-KW"/>
</dbReference>
<reference evidence="10" key="3">
    <citation type="journal article" date="2019" name="BMC Res. Notes">
        <title>Complete genome sequence of the Sulfodiicoccus acidiphilus strain HS-1T, the first crenarchaeon that lacks polB3, isolated from an acidic hot spring in Ohwaku-dani, Hakone, Japan.</title>
        <authorList>
            <person name="Sakai H.D."/>
            <person name="Kurosawa N."/>
        </authorList>
    </citation>
    <scope>NUCLEOTIDE SEQUENCE</scope>
    <source>
        <strain evidence="10">HS-1</strain>
    </source>
</reference>
<dbReference type="SUPFAM" id="SSF56042">
    <property type="entry name" value="PurM C-terminal domain-like"/>
    <property type="match status" value="1"/>
</dbReference>
<protein>
    <recommendedName>
        <fullName evidence="2">phosphoribosylformylglycinamidine cyclo-ligase</fullName>
        <ecNumber evidence="2">6.3.3.1</ecNumber>
    </recommendedName>
</protein>
<gene>
    <name evidence="11" type="ORF">GCM10007116_00150</name>
    <name evidence="10" type="ORF">HS1genome_0132</name>
</gene>
<sequence>MNGYTYKDAGVDLSKVLDLHDKLREILSPSSEKTVLGPGHYSGVVKVGDLYLGLHTDGVGTKVQLALQYQNFEPVGVDCVAMNVNDLVSLGLTPVAIVDYIAMESPSDTLIEGIARGLRMAAKEADVDVVGGETAIMPGVIKGFDLSCSALGVSTSLKSGSEVAPGDLIIAMESNGLHSNGFTLVRSLLEKGTLKVDPVELLKPTFIYVKPVLESLPYIKGVAHVTGGSFSKLRRITRHRLNLSIEQTQDIFIKIEKAGVPHEEMYRVFNMGVGMVLFVAREEAEEVMKITSRYYRSKVIGEVSVGEGIVLRTHRGKVLHL</sequence>
<dbReference type="EMBL" id="BMQS01000001">
    <property type="protein sequence ID" value="GGT86201.1"/>
    <property type="molecule type" value="Genomic_DNA"/>
</dbReference>
<reference evidence="12" key="2">
    <citation type="submission" date="2018-04" db="EMBL/GenBank/DDBJ databases">
        <title>Complete genome sequence of Sulfodiicoccus acidiphilus strain HS-1.</title>
        <authorList>
            <person name="Sakai H.D."/>
            <person name="Kurosawa N."/>
        </authorList>
    </citation>
    <scope>NUCLEOTIDE SEQUENCE [LARGE SCALE GENOMIC DNA]</scope>
    <source>
        <strain evidence="12">HS-1</strain>
    </source>
</reference>
<dbReference type="CDD" id="cd02196">
    <property type="entry name" value="PurM"/>
    <property type="match status" value="1"/>
</dbReference>
<evidence type="ECO:0000256" key="6">
    <source>
        <dbReference type="ARBA" id="ARBA00022755"/>
    </source>
</evidence>
<dbReference type="KEGG" id="sacd:HS1genome_0132"/>
<evidence type="ECO:0000256" key="4">
    <source>
        <dbReference type="ARBA" id="ARBA00022598"/>
    </source>
</evidence>